<dbReference type="OrthoDB" id="423541at2759"/>
<comment type="caution">
    <text evidence="1">The sequence shown here is derived from an EMBL/GenBank/DDBJ whole genome shotgun (WGS) entry which is preliminary data.</text>
</comment>
<evidence type="ECO:0000313" key="1">
    <source>
        <dbReference type="EMBL" id="KAF9686695.1"/>
    </source>
</evidence>
<sequence>MLTYGSIFTTCSMFDSSGMVDIFFRRIHPDNSVPDSDEERNWQSIAAFLTLNFLCIRWFKIYISETRLYKQAIISVLRWADNHLVHVLSPDMF</sequence>
<evidence type="ECO:0000313" key="2">
    <source>
        <dbReference type="Proteomes" id="UP000657918"/>
    </source>
</evidence>
<dbReference type="EMBL" id="JADGMS010000002">
    <property type="protein sequence ID" value="KAF9686695.1"/>
    <property type="molecule type" value="Genomic_DNA"/>
</dbReference>
<keyword evidence="2" id="KW-1185">Reference proteome</keyword>
<dbReference type="Proteomes" id="UP000657918">
    <property type="component" value="Unassembled WGS sequence"/>
</dbReference>
<accession>A0A835N5S5</accession>
<name>A0A835N5S5_9ROSI</name>
<protein>
    <submittedName>
        <fullName evidence="1">Uncharacterized protein</fullName>
    </submittedName>
</protein>
<dbReference type="AlphaFoldDB" id="A0A835N5S5"/>
<gene>
    <name evidence="1" type="ORF">SADUNF_Sadunf02G0016000</name>
</gene>
<organism evidence="1 2">
    <name type="scientific">Salix dunnii</name>
    <dbReference type="NCBI Taxonomy" id="1413687"/>
    <lineage>
        <taxon>Eukaryota</taxon>
        <taxon>Viridiplantae</taxon>
        <taxon>Streptophyta</taxon>
        <taxon>Embryophyta</taxon>
        <taxon>Tracheophyta</taxon>
        <taxon>Spermatophyta</taxon>
        <taxon>Magnoliopsida</taxon>
        <taxon>eudicotyledons</taxon>
        <taxon>Gunneridae</taxon>
        <taxon>Pentapetalae</taxon>
        <taxon>rosids</taxon>
        <taxon>fabids</taxon>
        <taxon>Malpighiales</taxon>
        <taxon>Salicaceae</taxon>
        <taxon>Saliceae</taxon>
        <taxon>Salix</taxon>
    </lineage>
</organism>
<reference evidence="1 2" key="1">
    <citation type="submission" date="2020-10" db="EMBL/GenBank/DDBJ databases">
        <title>Plant Genome Project.</title>
        <authorList>
            <person name="Zhang R.-G."/>
        </authorList>
    </citation>
    <scope>NUCLEOTIDE SEQUENCE [LARGE SCALE GENOMIC DNA]</scope>
    <source>
        <strain evidence="1">FAFU-HL-1</strain>
        <tissue evidence="1">Leaf</tissue>
    </source>
</reference>
<proteinExistence type="predicted"/>